<organism evidence="2 3">
    <name type="scientific">Candidatus Jorgensenbacteria bacterium RIFCSPLOWO2_12_FULL_42_11</name>
    <dbReference type="NCBI Taxonomy" id="1798473"/>
    <lineage>
        <taxon>Bacteria</taxon>
        <taxon>Candidatus Joergenseniibacteriota</taxon>
    </lineage>
</organism>
<proteinExistence type="predicted"/>
<evidence type="ECO:0000313" key="2">
    <source>
        <dbReference type="EMBL" id="OGG43241.1"/>
    </source>
</evidence>
<dbReference type="EMBL" id="MFKM01000019">
    <property type="protein sequence ID" value="OGG43241.1"/>
    <property type="molecule type" value="Genomic_DNA"/>
</dbReference>
<accession>A0A1F6C252</accession>
<sequence length="192" mass="21498">MENIIKKLKKLKDIQPDAEYGQRSKLVILAAPVFPKAKPVFQIAENILEILKKIGQIQPDAEYGRLSKLAILNASVAPQKRPFFNWQLAFTMAELLLILISGALINDSRPTAPNLNAQALKTEFQNLSINIQLAKIEYSQNVDEAVSLALKEITDKQTDHLNPIILESEQNKLNSESSNSKDIDNLLNQLLL</sequence>
<evidence type="ECO:0000313" key="3">
    <source>
        <dbReference type="Proteomes" id="UP000176633"/>
    </source>
</evidence>
<gene>
    <name evidence="2" type="ORF">A3G50_01145</name>
</gene>
<evidence type="ECO:0000256" key="1">
    <source>
        <dbReference type="SAM" id="Phobius"/>
    </source>
</evidence>
<keyword evidence="1" id="KW-1133">Transmembrane helix</keyword>
<dbReference type="Proteomes" id="UP000176633">
    <property type="component" value="Unassembled WGS sequence"/>
</dbReference>
<reference evidence="2 3" key="1">
    <citation type="journal article" date="2016" name="Nat. Commun.">
        <title>Thousands of microbial genomes shed light on interconnected biogeochemical processes in an aquifer system.</title>
        <authorList>
            <person name="Anantharaman K."/>
            <person name="Brown C.T."/>
            <person name="Hug L.A."/>
            <person name="Sharon I."/>
            <person name="Castelle C.J."/>
            <person name="Probst A.J."/>
            <person name="Thomas B.C."/>
            <person name="Singh A."/>
            <person name="Wilkins M.J."/>
            <person name="Karaoz U."/>
            <person name="Brodie E.L."/>
            <person name="Williams K.H."/>
            <person name="Hubbard S.S."/>
            <person name="Banfield J.F."/>
        </authorList>
    </citation>
    <scope>NUCLEOTIDE SEQUENCE [LARGE SCALE GENOMIC DNA]</scope>
</reference>
<name>A0A1F6C252_9BACT</name>
<keyword evidence="1" id="KW-0472">Membrane</keyword>
<dbReference type="STRING" id="1798473.A3G50_01145"/>
<dbReference type="AlphaFoldDB" id="A0A1F6C252"/>
<feature type="transmembrane region" description="Helical" evidence="1">
    <location>
        <begin position="83"/>
        <end position="105"/>
    </location>
</feature>
<comment type="caution">
    <text evidence="2">The sequence shown here is derived from an EMBL/GenBank/DDBJ whole genome shotgun (WGS) entry which is preliminary data.</text>
</comment>
<protein>
    <submittedName>
        <fullName evidence="2">Uncharacterized protein</fullName>
    </submittedName>
</protein>
<keyword evidence="1" id="KW-0812">Transmembrane</keyword>